<accession>A0ACB9BSL5</accession>
<dbReference type="Proteomes" id="UP001056120">
    <property type="component" value="Linkage Group LG22"/>
</dbReference>
<evidence type="ECO:0000313" key="2">
    <source>
        <dbReference type="Proteomes" id="UP001056120"/>
    </source>
</evidence>
<protein>
    <submittedName>
        <fullName evidence="1">Uncharacterized protein</fullName>
    </submittedName>
</protein>
<reference evidence="1 2" key="2">
    <citation type="journal article" date="2022" name="Mol. Ecol. Resour.">
        <title>The genomes of chicory, endive, great burdock and yacon provide insights into Asteraceae paleo-polyploidization history and plant inulin production.</title>
        <authorList>
            <person name="Fan W."/>
            <person name="Wang S."/>
            <person name="Wang H."/>
            <person name="Wang A."/>
            <person name="Jiang F."/>
            <person name="Liu H."/>
            <person name="Zhao H."/>
            <person name="Xu D."/>
            <person name="Zhang Y."/>
        </authorList>
    </citation>
    <scope>NUCLEOTIDE SEQUENCE [LARGE SCALE GENOMIC DNA]</scope>
    <source>
        <strain evidence="2">cv. Yunnan</strain>
        <tissue evidence="1">Leaves</tissue>
    </source>
</reference>
<proteinExistence type="predicted"/>
<reference evidence="2" key="1">
    <citation type="journal article" date="2022" name="Mol. Ecol. Resour.">
        <title>The genomes of chicory, endive, great burdock and yacon provide insights into Asteraceae palaeo-polyploidization history and plant inulin production.</title>
        <authorList>
            <person name="Fan W."/>
            <person name="Wang S."/>
            <person name="Wang H."/>
            <person name="Wang A."/>
            <person name="Jiang F."/>
            <person name="Liu H."/>
            <person name="Zhao H."/>
            <person name="Xu D."/>
            <person name="Zhang Y."/>
        </authorList>
    </citation>
    <scope>NUCLEOTIDE SEQUENCE [LARGE SCALE GENOMIC DNA]</scope>
    <source>
        <strain evidence="2">cv. Yunnan</strain>
    </source>
</reference>
<name>A0ACB9BSL5_9ASTR</name>
<organism evidence="1 2">
    <name type="scientific">Smallanthus sonchifolius</name>
    <dbReference type="NCBI Taxonomy" id="185202"/>
    <lineage>
        <taxon>Eukaryota</taxon>
        <taxon>Viridiplantae</taxon>
        <taxon>Streptophyta</taxon>
        <taxon>Embryophyta</taxon>
        <taxon>Tracheophyta</taxon>
        <taxon>Spermatophyta</taxon>
        <taxon>Magnoliopsida</taxon>
        <taxon>eudicotyledons</taxon>
        <taxon>Gunneridae</taxon>
        <taxon>Pentapetalae</taxon>
        <taxon>asterids</taxon>
        <taxon>campanulids</taxon>
        <taxon>Asterales</taxon>
        <taxon>Asteraceae</taxon>
        <taxon>Asteroideae</taxon>
        <taxon>Heliantheae alliance</taxon>
        <taxon>Millerieae</taxon>
        <taxon>Smallanthus</taxon>
    </lineage>
</organism>
<gene>
    <name evidence="1" type="ORF">L1987_64814</name>
</gene>
<sequence>MASSKFKQREGIKNLFMEFREGMYHTSEKNIIRENVSVNIEEKMYQVGVNEFASWVLLFNKIEEYEFNDEESSNNKDEDSVETQSNEGSFGHVQETSNELNEEVLNLKSDRVDAVNLEDVTLDANDKLKVD</sequence>
<comment type="caution">
    <text evidence="1">The sequence shown here is derived from an EMBL/GenBank/DDBJ whole genome shotgun (WGS) entry which is preliminary data.</text>
</comment>
<evidence type="ECO:0000313" key="1">
    <source>
        <dbReference type="EMBL" id="KAI3725041.1"/>
    </source>
</evidence>
<keyword evidence="2" id="KW-1185">Reference proteome</keyword>
<dbReference type="EMBL" id="CM042039">
    <property type="protein sequence ID" value="KAI3725041.1"/>
    <property type="molecule type" value="Genomic_DNA"/>
</dbReference>